<dbReference type="PRINTS" id="PR00177">
    <property type="entry name" value="NMDARECEPTOR"/>
</dbReference>
<dbReference type="GO" id="GO:0045211">
    <property type="term" value="C:postsynaptic membrane"/>
    <property type="evidence" value="ECO:0007669"/>
    <property type="project" value="UniProtKB-SubCell"/>
</dbReference>
<keyword evidence="4" id="KW-1003">Cell membrane</keyword>
<dbReference type="AlphaFoldDB" id="A0AAV1L3H3"/>
<gene>
    <name evidence="22" type="ORF">PARMNEM_LOCUS9212</name>
</gene>
<feature type="domain" description="Ionotropic glutamate receptor C-terminal" evidence="20">
    <location>
        <begin position="444"/>
        <end position="785"/>
    </location>
</feature>
<dbReference type="InterPro" id="IPR028082">
    <property type="entry name" value="Peripla_BP_I"/>
</dbReference>
<keyword evidence="13" id="KW-1071">Ligand-gated ion channel</keyword>
<keyword evidence="11" id="KW-0325">Glycoprotein</keyword>
<evidence type="ECO:0000256" key="16">
    <source>
        <dbReference type="PIRSR" id="PIRSR601508-1"/>
    </source>
</evidence>
<comment type="subcellular location">
    <subcellularLocation>
        <location evidence="1">Cell membrane</location>
        <topology evidence="1">Multi-pass membrane protein</topology>
    </subcellularLocation>
    <subcellularLocation>
        <location evidence="15">Postsynaptic cell membrane</location>
    </subcellularLocation>
</comment>
<dbReference type="Proteomes" id="UP001314205">
    <property type="component" value="Unassembled WGS sequence"/>
</dbReference>
<evidence type="ECO:0000256" key="15">
    <source>
        <dbReference type="ARBA" id="ARBA00034100"/>
    </source>
</evidence>
<evidence type="ECO:0000256" key="14">
    <source>
        <dbReference type="ARBA" id="ARBA00023303"/>
    </source>
</evidence>
<dbReference type="FunFam" id="3.40.50.2300:FF:000186">
    <property type="entry name" value="Glutamate receptor 1"/>
    <property type="match status" value="1"/>
</dbReference>
<keyword evidence="7" id="KW-0770">Synapse</keyword>
<dbReference type="GO" id="GO:0015276">
    <property type="term" value="F:ligand-gated monoatomic ion channel activity"/>
    <property type="evidence" value="ECO:0007669"/>
    <property type="project" value="InterPro"/>
</dbReference>
<dbReference type="InterPro" id="IPR001828">
    <property type="entry name" value="ANF_lig-bd_rcpt"/>
</dbReference>
<evidence type="ECO:0000256" key="4">
    <source>
        <dbReference type="ARBA" id="ARBA00022475"/>
    </source>
</evidence>
<evidence type="ECO:0008006" key="24">
    <source>
        <dbReference type="Google" id="ProtNLM"/>
    </source>
</evidence>
<keyword evidence="9 19" id="KW-0472">Membrane</keyword>
<evidence type="ECO:0000256" key="13">
    <source>
        <dbReference type="ARBA" id="ARBA00023286"/>
    </source>
</evidence>
<dbReference type="CDD" id="cd06380">
    <property type="entry name" value="PBP1_iGluR_AMPA"/>
    <property type="match status" value="1"/>
</dbReference>
<evidence type="ECO:0000313" key="23">
    <source>
        <dbReference type="Proteomes" id="UP001314205"/>
    </source>
</evidence>
<feature type="binding site" evidence="16">
    <location>
        <position position="533"/>
    </location>
    <ligand>
        <name>L-glutamate</name>
        <dbReference type="ChEBI" id="CHEBI:29985"/>
    </ligand>
</feature>
<dbReference type="Pfam" id="PF00060">
    <property type="entry name" value="Lig_chan"/>
    <property type="match status" value="1"/>
</dbReference>
<evidence type="ECO:0000256" key="9">
    <source>
        <dbReference type="ARBA" id="ARBA00023136"/>
    </source>
</evidence>
<evidence type="ECO:0000256" key="12">
    <source>
        <dbReference type="ARBA" id="ARBA00023257"/>
    </source>
</evidence>
<dbReference type="InterPro" id="IPR001320">
    <property type="entry name" value="Iontro_rcpt_C"/>
</dbReference>
<evidence type="ECO:0000256" key="1">
    <source>
        <dbReference type="ARBA" id="ARBA00004651"/>
    </source>
</evidence>
<evidence type="ECO:0000256" key="11">
    <source>
        <dbReference type="ARBA" id="ARBA00023180"/>
    </source>
</evidence>
<keyword evidence="5 19" id="KW-0812">Transmembrane</keyword>
<evidence type="ECO:0000256" key="10">
    <source>
        <dbReference type="ARBA" id="ARBA00023170"/>
    </source>
</evidence>
<evidence type="ECO:0000313" key="22">
    <source>
        <dbReference type="EMBL" id="CAK1588594.1"/>
    </source>
</evidence>
<feature type="transmembrane region" description="Helical" evidence="19">
    <location>
        <begin position="812"/>
        <end position="832"/>
    </location>
</feature>
<comment type="caution">
    <text evidence="22">The sequence shown here is derived from an EMBL/GenBank/DDBJ whole genome shotgun (WGS) entry which is preliminary data.</text>
</comment>
<dbReference type="InterPro" id="IPR019594">
    <property type="entry name" value="Glu/Gly-bd"/>
</dbReference>
<feature type="disulfide bond" evidence="17">
    <location>
        <begin position="734"/>
        <end position="791"/>
    </location>
</feature>
<comment type="similarity">
    <text evidence="2">Belongs to the glutamate-gated ion channel (TC 1.A.10.1) family.</text>
</comment>
<evidence type="ECO:0000256" key="17">
    <source>
        <dbReference type="PIRSR" id="PIRSR601508-3"/>
    </source>
</evidence>
<keyword evidence="23" id="KW-1185">Reference proteome</keyword>
<name>A0AAV1L3H3_9NEOP</name>
<keyword evidence="6 19" id="KW-1133">Transmembrane helix</keyword>
<accession>A0AAV1L3H3</accession>
<evidence type="ECO:0000256" key="7">
    <source>
        <dbReference type="ARBA" id="ARBA00023018"/>
    </source>
</evidence>
<dbReference type="Gene3D" id="3.40.50.2300">
    <property type="match status" value="2"/>
</dbReference>
<dbReference type="Gene3D" id="3.40.190.10">
    <property type="entry name" value="Periplasmic binding protein-like II"/>
    <property type="match status" value="1"/>
</dbReference>
<feature type="transmembrane region" description="Helical" evidence="19">
    <location>
        <begin position="572"/>
        <end position="591"/>
    </location>
</feature>
<feature type="transmembrane region" description="Helical" evidence="19">
    <location>
        <begin position="658"/>
        <end position="680"/>
    </location>
</feature>
<dbReference type="SMART" id="SM00918">
    <property type="entry name" value="Lig_chan-Glu_bd"/>
    <property type="match status" value="1"/>
</dbReference>
<organism evidence="22 23">
    <name type="scientific">Parnassius mnemosyne</name>
    <name type="common">clouded apollo</name>
    <dbReference type="NCBI Taxonomy" id="213953"/>
    <lineage>
        <taxon>Eukaryota</taxon>
        <taxon>Metazoa</taxon>
        <taxon>Ecdysozoa</taxon>
        <taxon>Arthropoda</taxon>
        <taxon>Hexapoda</taxon>
        <taxon>Insecta</taxon>
        <taxon>Pterygota</taxon>
        <taxon>Neoptera</taxon>
        <taxon>Endopterygota</taxon>
        <taxon>Lepidoptera</taxon>
        <taxon>Glossata</taxon>
        <taxon>Ditrysia</taxon>
        <taxon>Papilionoidea</taxon>
        <taxon>Papilionidae</taxon>
        <taxon>Parnassiinae</taxon>
        <taxon>Parnassini</taxon>
        <taxon>Parnassius</taxon>
        <taxon>Driopa</taxon>
    </lineage>
</organism>
<dbReference type="EMBL" id="CAVLGL010000082">
    <property type="protein sequence ID" value="CAK1588594.1"/>
    <property type="molecule type" value="Genomic_DNA"/>
</dbReference>
<dbReference type="FunFam" id="1.10.287.70:FF:000143">
    <property type="entry name" value="Probable glutamate receptor"/>
    <property type="match status" value="1"/>
</dbReference>
<dbReference type="GO" id="GO:0038023">
    <property type="term" value="F:signaling receptor activity"/>
    <property type="evidence" value="ECO:0007669"/>
    <property type="project" value="InterPro"/>
</dbReference>
<evidence type="ECO:0000256" key="3">
    <source>
        <dbReference type="ARBA" id="ARBA00022448"/>
    </source>
</evidence>
<evidence type="ECO:0000256" key="5">
    <source>
        <dbReference type="ARBA" id="ARBA00022692"/>
    </source>
</evidence>
<evidence type="ECO:0000256" key="8">
    <source>
        <dbReference type="ARBA" id="ARBA00023065"/>
    </source>
</evidence>
<sequence>MNAIKAKNNMKISYCSNIATCYYRLIKFAAQLQDARGAIFDRNTEEIQNVFKYALTVHNQNISSRRLELQAYVDVINTADAFKLSRLICNQFARGVFAMLGAVTPESFDTLHSYTNTFQMPFVTPWFPEKVIPPSSGLIDYAVSMRPDYHKAIVDTILYYGWKEIIYMYDSHDGLLRLQQLYQTMQPGRTTFRISLVKRINNASDAMEFLLALEQYDRWSSKRIVLDCNAKNAKSILVEHVRKVQLGRRTYHYMLSGLVMDDHWENEVTEYGAVNITGFRIVDHSRKVVRDFMDGLRRMDPRFKGTVSAQTALMYDGVQVLMDALGRLMRKKPDAFRSALRRAASQANSTKVIDCNPGKSWVIPFEHGDKISRLIKKTDIEGLTGNISFNEEGHRYNFTLQVVEMTVESAMIQVATWTDKQGLTLMSPKYIQLHSPSSLDLNKTYIVTTLLQEPYMMLKPTDYSRKEDQFQGFCKDLFDLIAKNLKIKYEIRLTKENRIGSGGHFDAWSGLVNEIVKKEADLAVAPLVVTSERERLVDFSEPFLSIDNPVMYARTPKLLADTFSFLRPLSKEIWLCILFSFFAVSIVLFLVSRFSPHEWRSISISDTHIEQPITSTNEIILHNEFSIWNSFWFSLGSFMQQGSDVVPRSLSGRIVGTVWWFFALILVCSYTANLAAYLIVERIAEPAHSLQHPPKVHTEDPLTSMYNLLNDPELVPKDATLQNQYATVKNNQGCNSISRVCRYRHVNFAIAMTKGSSLREGINIAIVNLKKEGVISQLWQKWISVNNKPDCEMVKDEETTITEMTLSQVAGIFYVLVAGLVLALTVALFEFCQHGRAEAARANVPLRAALRAKAKFASRSEHKTPPQRTPQRDLDRLGWNGTAFAGYFAAGTQISQDDTVHASFTHV</sequence>
<dbReference type="Pfam" id="PF10613">
    <property type="entry name" value="Lig_chan-Glu_bd"/>
    <property type="match status" value="1"/>
</dbReference>
<keyword evidence="12" id="KW-0628">Postsynaptic cell membrane</keyword>
<evidence type="ECO:0000259" key="21">
    <source>
        <dbReference type="SMART" id="SM00918"/>
    </source>
</evidence>
<keyword evidence="3" id="KW-0813">Transport</keyword>
<dbReference type="InterPro" id="IPR001508">
    <property type="entry name" value="Iono_Glu_rcpt_met"/>
</dbReference>
<keyword evidence="17" id="KW-1015">Disulfide bond</keyword>
<reference evidence="22 23" key="1">
    <citation type="submission" date="2023-11" db="EMBL/GenBank/DDBJ databases">
        <authorList>
            <person name="Hedman E."/>
            <person name="Englund M."/>
            <person name="Stromberg M."/>
            <person name="Nyberg Akerstrom W."/>
            <person name="Nylinder S."/>
            <person name="Jareborg N."/>
            <person name="Kallberg Y."/>
            <person name="Kronander E."/>
        </authorList>
    </citation>
    <scope>NUCLEOTIDE SEQUENCE [LARGE SCALE GENOMIC DNA]</scope>
</reference>
<dbReference type="SMART" id="SM00079">
    <property type="entry name" value="PBPe"/>
    <property type="match status" value="1"/>
</dbReference>
<evidence type="ECO:0000256" key="18">
    <source>
        <dbReference type="SAM" id="MobiDB-lite"/>
    </source>
</evidence>
<dbReference type="SUPFAM" id="SSF53850">
    <property type="entry name" value="Periplasmic binding protein-like II"/>
    <property type="match status" value="1"/>
</dbReference>
<evidence type="ECO:0000259" key="20">
    <source>
        <dbReference type="SMART" id="SM00079"/>
    </source>
</evidence>
<feature type="domain" description="Ionotropic glutamate receptor L-glutamate and glycine-binding" evidence="21">
    <location>
        <begin position="454"/>
        <end position="517"/>
    </location>
</feature>
<feature type="compositionally biased region" description="Basic and acidic residues" evidence="18">
    <location>
        <begin position="858"/>
        <end position="876"/>
    </location>
</feature>
<evidence type="ECO:0000256" key="19">
    <source>
        <dbReference type="SAM" id="Phobius"/>
    </source>
</evidence>
<dbReference type="Gene3D" id="1.10.287.70">
    <property type="match status" value="1"/>
</dbReference>
<keyword evidence="14" id="KW-0407">Ion channel</keyword>
<evidence type="ECO:0000256" key="6">
    <source>
        <dbReference type="ARBA" id="ARBA00022989"/>
    </source>
</evidence>
<feature type="region of interest" description="Disordered" evidence="18">
    <location>
        <begin position="857"/>
        <end position="876"/>
    </location>
</feature>
<evidence type="ECO:0000256" key="2">
    <source>
        <dbReference type="ARBA" id="ARBA00008685"/>
    </source>
</evidence>
<dbReference type="InterPro" id="IPR015683">
    <property type="entry name" value="Ionotropic_Glu_rcpt"/>
</dbReference>
<keyword evidence="8" id="KW-0406">Ion transport</keyword>
<proteinExistence type="inferred from homology"/>
<dbReference type="SUPFAM" id="SSF53822">
    <property type="entry name" value="Periplasmic binding protein-like I"/>
    <property type="match status" value="1"/>
</dbReference>
<feature type="disulfide bond" evidence="17">
    <location>
        <begin position="89"/>
        <end position="355"/>
    </location>
</feature>
<keyword evidence="10" id="KW-0675">Receptor</keyword>
<feature type="binding site" evidence="16">
    <location>
        <position position="526"/>
    </location>
    <ligand>
        <name>L-glutamate</name>
        <dbReference type="ChEBI" id="CHEBI:29985"/>
    </ligand>
</feature>
<dbReference type="PANTHER" id="PTHR18966">
    <property type="entry name" value="IONOTROPIC GLUTAMATE RECEPTOR"/>
    <property type="match status" value="1"/>
</dbReference>
<dbReference type="SUPFAM" id="SSF81324">
    <property type="entry name" value="Voltage-gated potassium channels"/>
    <property type="match status" value="1"/>
</dbReference>
<protein>
    <recommendedName>
        <fullName evidence="24">Glutamate receptor 1-like</fullName>
    </recommendedName>
</protein>
<dbReference type="FunFam" id="3.40.190.10:FF:000024">
    <property type="entry name" value="Glutamate receptor, ionotropic, delta 1"/>
    <property type="match status" value="1"/>
</dbReference>
<dbReference type="Pfam" id="PF01094">
    <property type="entry name" value="ANF_receptor"/>
    <property type="match status" value="1"/>
</dbReference>